<keyword evidence="2" id="KW-0812">Transmembrane</keyword>
<dbReference type="OrthoDB" id="566238at2759"/>
<feature type="domain" description="Rhodanese" evidence="3">
    <location>
        <begin position="235"/>
        <end position="350"/>
    </location>
</feature>
<protein>
    <recommendedName>
        <fullName evidence="3">Rhodanese domain-containing protein</fullName>
    </recommendedName>
</protein>
<evidence type="ECO:0000313" key="4">
    <source>
        <dbReference type="EMBL" id="KAG7388642.1"/>
    </source>
</evidence>
<name>A0A8T1W3Y9_9STRA</name>
<dbReference type="CDD" id="cd01449">
    <property type="entry name" value="TST_Repeat_2"/>
    <property type="match status" value="1"/>
</dbReference>
<keyword evidence="5" id="KW-1185">Reference proteome</keyword>
<dbReference type="Pfam" id="PF00581">
    <property type="entry name" value="Rhodanese"/>
    <property type="match status" value="2"/>
</dbReference>
<organism evidence="4 5">
    <name type="scientific">Phytophthora boehmeriae</name>
    <dbReference type="NCBI Taxonomy" id="109152"/>
    <lineage>
        <taxon>Eukaryota</taxon>
        <taxon>Sar</taxon>
        <taxon>Stramenopiles</taxon>
        <taxon>Oomycota</taxon>
        <taxon>Peronosporomycetes</taxon>
        <taxon>Peronosporales</taxon>
        <taxon>Peronosporaceae</taxon>
        <taxon>Phytophthora</taxon>
    </lineage>
</organism>
<proteinExistence type="predicted"/>
<reference evidence="4" key="1">
    <citation type="submission" date="2021-02" db="EMBL/GenBank/DDBJ databases">
        <authorList>
            <person name="Palmer J.M."/>
        </authorList>
    </citation>
    <scope>NUCLEOTIDE SEQUENCE</scope>
    <source>
        <strain evidence="4">SCRP23</strain>
    </source>
</reference>
<comment type="caution">
    <text evidence="4">The sequence shown here is derived from an EMBL/GenBank/DDBJ whole genome shotgun (WGS) entry which is preliminary data.</text>
</comment>
<dbReference type="InterPro" id="IPR045078">
    <property type="entry name" value="TST/MPST-like"/>
</dbReference>
<keyword evidence="2" id="KW-1133">Transmembrane helix</keyword>
<feature type="domain" description="Rhodanese" evidence="3">
    <location>
        <begin position="94"/>
        <end position="202"/>
    </location>
</feature>
<sequence>MLSRNNRMWGGSRRERAGRWLGLNVCLPVVVVFVVVYCMSIVRMSMSALMVNISEDKVKVVGDEGEVAVTSAHFNSALVSSSWLRNVRETDELQLLILDCNDPDVFHRGHIPQAIPFPLVSSLLKDQTPKATGVISIDKFLDIVKLLQIPKGATIVLYDDKKSLSAARIWWVFRHYGYPVHRLKVLNGGLKQWLADGNEKATGEAEVPDQSTELWDKAVDIHVLVGFDAVQRGIADPRTQFVDARSPDEYSGKDADGNARAGHVPGAVNFNWVDAIDVDRNGQFKSKAELESILVKLHLDKDRPVITYCQRAIRGAHLAFTLEQVLGFKDVRVYENSMRQYLNRGDSQVETNVSM</sequence>
<dbReference type="PANTHER" id="PTHR11364">
    <property type="entry name" value="THIOSULFATE SULFERTANSFERASE"/>
    <property type="match status" value="1"/>
</dbReference>
<dbReference type="PANTHER" id="PTHR11364:SF27">
    <property type="entry name" value="SULFURTRANSFERASE"/>
    <property type="match status" value="1"/>
</dbReference>
<dbReference type="GO" id="GO:0004792">
    <property type="term" value="F:thiosulfate-cyanide sulfurtransferase activity"/>
    <property type="evidence" value="ECO:0007669"/>
    <property type="project" value="TreeGrafter"/>
</dbReference>
<accession>A0A8T1W3Y9</accession>
<dbReference type="PROSITE" id="PS50206">
    <property type="entry name" value="RHODANESE_3"/>
    <property type="match status" value="2"/>
</dbReference>
<gene>
    <name evidence="4" type="ORF">PHYBOEH_007784</name>
</gene>
<evidence type="ECO:0000256" key="2">
    <source>
        <dbReference type="SAM" id="Phobius"/>
    </source>
</evidence>
<dbReference type="Proteomes" id="UP000693981">
    <property type="component" value="Unassembled WGS sequence"/>
</dbReference>
<evidence type="ECO:0000256" key="1">
    <source>
        <dbReference type="ARBA" id="ARBA00022679"/>
    </source>
</evidence>
<dbReference type="AlphaFoldDB" id="A0A8T1W3Y9"/>
<dbReference type="InterPro" id="IPR001763">
    <property type="entry name" value="Rhodanese-like_dom"/>
</dbReference>
<keyword evidence="1" id="KW-0808">Transferase</keyword>
<dbReference type="SMART" id="SM00450">
    <property type="entry name" value="RHOD"/>
    <property type="match status" value="2"/>
</dbReference>
<evidence type="ECO:0000313" key="5">
    <source>
        <dbReference type="Proteomes" id="UP000693981"/>
    </source>
</evidence>
<keyword evidence="2" id="KW-0472">Membrane</keyword>
<dbReference type="GO" id="GO:0005739">
    <property type="term" value="C:mitochondrion"/>
    <property type="evidence" value="ECO:0007669"/>
    <property type="project" value="TreeGrafter"/>
</dbReference>
<dbReference type="EMBL" id="JAGDFL010000435">
    <property type="protein sequence ID" value="KAG7388642.1"/>
    <property type="molecule type" value="Genomic_DNA"/>
</dbReference>
<evidence type="ECO:0000259" key="3">
    <source>
        <dbReference type="PROSITE" id="PS50206"/>
    </source>
</evidence>
<feature type="transmembrane region" description="Helical" evidence="2">
    <location>
        <begin position="21"/>
        <end position="42"/>
    </location>
</feature>